<dbReference type="EMBL" id="CBMI010003488">
    <property type="protein sequence ID" value="CEG05282.1"/>
    <property type="molecule type" value="Genomic_DNA"/>
</dbReference>
<evidence type="ECO:0000313" key="2">
    <source>
        <dbReference type="EMBL" id="CEG05282.1"/>
    </source>
</evidence>
<reference evidence="2" key="1">
    <citation type="submission" date="2013-05" db="EMBL/GenBank/DDBJ databases">
        <title>Draft genome sequences of six wheat associated Fusarium spp. isolates.</title>
        <authorList>
            <person name="Moolhuijzen P.M."/>
            <person name="Manners J.M."/>
            <person name="Wilcox S."/>
            <person name="Bellgard M.I."/>
            <person name="Gardiner D.M."/>
        </authorList>
    </citation>
    <scope>NUCLEOTIDE SEQUENCE</scope>
    <source>
        <strain evidence="2">CS3069</strain>
    </source>
</reference>
<proteinExistence type="predicted"/>
<organism evidence="2">
    <name type="scientific">Fusarium clavum</name>
    <dbReference type="NCBI Taxonomy" id="2594811"/>
    <lineage>
        <taxon>Eukaryota</taxon>
        <taxon>Fungi</taxon>
        <taxon>Dikarya</taxon>
        <taxon>Ascomycota</taxon>
        <taxon>Pezizomycotina</taxon>
        <taxon>Sordariomycetes</taxon>
        <taxon>Hypocreomycetidae</taxon>
        <taxon>Hypocreales</taxon>
        <taxon>Nectriaceae</taxon>
        <taxon>Fusarium</taxon>
        <taxon>Fusarium incarnatum-equiseti species complex</taxon>
    </lineage>
</organism>
<protein>
    <submittedName>
        <fullName evidence="2">WGS project CBMI000000000 data, contig CS3069_c003490</fullName>
    </submittedName>
</protein>
<sequence length="129" mass="13949">MMLSPVNDPSTKRLNRKIPAIIKTTTFASLNDPSDKRMAPSNEAPFLPNPDDALDFGLNEDMTDRLNHLTNIHLRITQPSLPASSHFGKVIGGNGLKASGFLSSKRRKRFGTPTATRGTKATIGFGSSV</sequence>
<comment type="caution">
    <text evidence="2">The sequence shown here is derived from an EMBL/GenBank/DDBJ whole genome shotgun (WGS) entry which is preliminary data.</text>
</comment>
<feature type="region of interest" description="Disordered" evidence="1">
    <location>
        <begin position="31"/>
        <end position="50"/>
    </location>
</feature>
<dbReference type="AlphaFoldDB" id="A0A090MJV4"/>
<evidence type="ECO:0000256" key="1">
    <source>
        <dbReference type="SAM" id="MobiDB-lite"/>
    </source>
</evidence>
<gene>
    <name evidence="2" type="ORF">BN850_0105700</name>
</gene>
<name>A0A090MJV4_9HYPO</name>
<accession>A0A090MJV4</accession>